<dbReference type="NCBIfam" id="TIGR00325">
    <property type="entry name" value="lpxC"/>
    <property type="match status" value="1"/>
</dbReference>
<comment type="cofactor">
    <cofactor evidence="1 12">
        <name>Zn(2+)</name>
        <dbReference type="ChEBI" id="CHEBI:29105"/>
    </cofactor>
</comment>
<evidence type="ECO:0000256" key="12">
    <source>
        <dbReference type="HAMAP-Rule" id="MF_00388"/>
    </source>
</evidence>
<comment type="function">
    <text evidence="2 12">Catalyzes the hydrolysis of UDP-3-O-myristoyl-N-acetylglucosamine to form UDP-3-O-myristoylglucosamine and acetate, the committed step in lipid A biosynthesis.</text>
</comment>
<feature type="binding site" evidence="12">
    <location>
        <position position="277"/>
    </location>
    <ligand>
        <name>Zn(2+)</name>
        <dbReference type="ChEBI" id="CHEBI:29105"/>
    </ligand>
</feature>
<keyword evidence="5 12" id="KW-0444">Lipid biosynthesis</keyword>
<protein>
    <recommendedName>
        <fullName evidence="4 12">UDP-3-O-acyl-N-acetylglucosamine deacetylase</fullName>
        <shortName evidence="12">UDP-3-O-acyl-GlcNAc deacetylase</shortName>
        <ecNumber evidence="4 12">3.5.1.108</ecNumber>
    </recommendedName>
    <alternativeName>
        <fullName evidence="12">UDP-3-O-[R-3-hydroxymyristoyl]-N-acetylglucosamine deacetylase</fullName>
    </alternativeName>
</protein>
<dbReference type="GO" id="GO:0009245">
    <property type="term" value="P:lipid A biosynthetic process"/>
    <property type="evidence" value="ECO:0007669"/>
    <property type="project" value="UniProtKB-UniRule"/>
</dbReference>
<dbReference type="InterPro" id="IPR011334">
    <property type="entry name" value="UDP-acyl_GlcNac_deAcase_C"/>
</dbReference>
<dbReference type="Gene3D" id="3.30.1700.10">
    <property type="entry name" value="lpxc deacetylase, domain 2"/>
    <property type="match status" value="1"/>
</dbReference>
<dbReference type="Gene3D" id="3.30.230.20">
    <property type="entry name" value="lpxc deacetylase, domain 1"/>
    <property type="match status" value="1"/>
</dbReference>
<dbReference type="EMBL" id="FWEV01000036">
    <property type="protein sequence ID" value="SLM28288.1"/>
    <property type="molecule type" value="Genomic_DNA"/>
</dbReference>
<dbReference type="InterPro" id="IPR004463">
    <property type="entry name" value="UDP-acyl_GlcNac_deAcase"/>
</dbReference>
<evidence type="ECO:0000313" key="13">
    <source>
        <dbReference type="EMBL" id="SLM28288.1"/>
    </source>
</evidence>
<keyword evidence="9 12" id="KW-0862">Zinc</keyword>
<dbReference type="AlphaFoldDB" id="A0A1W1H7D5"/>
<dbReference type="PANTHER" id="PTHR33694">
    <property type="entry name" value="UDP-3-O-ACYL-N-ACETYLGLUCOSAMINE DEACETYLASE 1, MITOCHONDRIAL-RELATED"/>
    <property type="match status" value="1"/>
</dbReference>
<comment type="catalytic activity">
    <reaction evidence="11 12">
        <text>a UDP-3-O-[(3R)-3-hydroxyacyl]-N-acetyl-alpha-D-glucosamine + H2O = a UDP-3-O-[(3R)-3-hydroxyacyl]-alpha-D-glucosamine + acetate</text>
        <dbReference type="Rhea" id="RHEA:67816"/>
        <dbReference type="ChEBI" id="CHEBI:15377"/>
        <dbReference type="ChEBI" id="CHEBI:30089"/>
        <dbReference type="ChEBI" id="CHEBI:137740"/>
        <dbReference type="ChEBI" id="CHEBI:173225"/>
        <dbReference type="EC" id="3.5.1.108"/>
    </reaction>
</comment>
<sequence>MGMYPRKCKPVNEGCPKRPFLTSYKTINYGSVFKKVLAYHPQQTLQKPVSCSGIGVHSGKKTSITIKPAPENHGIRFRRTDLPGTPDIPALFKMVVDTSLATVLGSQGAIVSTIEHLMAAFTGIAIDNALVEIDGYEMPIMDGSARDFTAMLKEAGCRKQEKPRWFFVATKPITIRDNDKYVTVEPYPTFRITCSISFTNPVIGTQKLVFDLSKDNFHEDISHARTFGFIQDLKYLQMFNLGRGGSLDNAVVIDNDRVLNESGLRYPDEFVRHKLLDCLGDFALLGMPILGHIQTYKSGHDLNHKFIKTFLEQKDAWETRPVEITSP</sequence>
<evidence type="ECO:0000256" key="6">
    <source>
        <dbReference type="ARBA" id="ARBA00022556"/>
    </source>
</evidence>
<organism evidence="13 14">
    <name type="scientific">Desulfamplus magnetovallimortis</name>
    <dbReference type="NCBI Taxonomy" id="1246637"/>
    <lineage>
        <taxon>Bacteria</taxon>
        <taxon>Pseudomonadati</taxon>
        <taxon>Thermodesulfobacteriota</taxon>
        <taxon>Desulfobacteria</taxon>
        <taxon>Desulfobacterales</taxon>
        <taxon>Desulfobacteraceae</taxon>
        <taxon>Desulfamplus</taxon>
    </lineage>
</organism>
<evidence type="ECO:0000256" key="4">
    <source>
        <dbReference type="ARBA" id="ARBA00012745"/>
    </source>
</evidence>
<comment type="pathway">
    <text evidence="3 12">Glycolipid biosynthesis; lipid IV(A) biosynthesis; lipid IV(A) from (3R)-3-hydroxytetradecanoyl-[acyl-carrier-protein] and UDP-N-acetyl-alpha-D-glucosamine: step 2/6.</text>
</comment>
<evidence type="ECO:0000256" key="11">
    <source>
        <dbReference type="ARBA" id="ARBA00024535"/>
    </source>
</evidence>
<evidence type="ECO:0000256" key="3">
    <source>
        <dbReference type="ARBA" id="ARBA00005002"/>
    </source>
</evidence>
<reference evidence="13 14" key="1">
    <citation type="submission" date="2017-03" db="EMBL/GenBank/DDBJ databases">
        <authorList>
            <person name="Afonso C.L."/>
            <person name="Miller P.J."/>
            <person name="Scott M.A."/>
            <person name="Spackman E."/>
            <person name="Goraichik I."/>
            <person name="Dimitrov K.M."/>
            <person name="Suarez D.L."/>
            <person name="Swayne D.E."/>
        </authorList>
    </citation>
    <scope>NUCLEOTIDE SEQUENCE [LARGE SCALE GENOMIC DNA]</scope>
    <source>
        <strain evidence="13">PRJEB14757</strain>
    </source>
</reference>
<dbReference type="Proteomes" id="UP000191931">
    <property type="component" value="Unassembled WGS sequence"/>
</dbReference>
<dbReference type="EC" id="3.5.1.108" evidence="4 12"/>
<keyword evidence="10 12" id="KW-0443">Lipid metabolism</keyword>
<keyword evidence="6 12" id="KW-0441">Lipid A biosynthesis</keyword>
<keyword evidence="8 12" id="KW-0378">Hydrolase</keyword>
<dbReference type="GO" id="GO:0046872">
    <property type="term" value="F:metal ion binding"/>
    <property type="evidence" value="ECO:0007669"/>
    <property type="project" value="UniProtKB-KW"/>
</dbReference>
<dbReference type="STRING" id="1246637.MTBBW1_1300028"/>
<dbReference type="Pfam" id="PF03331">
    <property type="entry name" value="LpxC"/>
    <property type="match status" value="1"/>
</dbReference>
<feature type="active site" description="Proton donor" evidence="12">
    <location>
        <position position="300"/>
    </location>
</feature>
<proteinExistence type="inferred from homology"/>
<evidence type="ECO:0000256" key="1">
    <source>
        <dbReference type="ARBA" id="ARBA00001947"/>
    </source>
</evidence>
<comment type="similarity">
    <text evidence="12">Belongs to the LpxC family.</text>
</comment>
<evidence type="ECO:0000256" key="5">
    <source>
        <dbReference type="ARBA" id="ARBA00022516"/>
    </source>
</evidence>
<feature type="binding site" evidence="12">
    <location>
        <position position="273"/>
    </location>
    <ligand>
        <name>Zn(2+)</name>
        <dbReference type="ChEBI" id="CHEBI:29105"/>
    </ligand>
</feature>
<dbReference type="SUPFAM" id="SSF54211">
    <property type="entry name" value="Ribosomal protein S5 domain 2-like"/>
    <property type="match status" value="2"/>
</dbReference>
<dbReference type="InterPro" id="IPR015870">
    <property type="entry name" value="UDP-acyl_N-AcGlcN_deAcase_N"/>
</dbReference>
<dbReference type="HAMAP" id="MF_00388">
    <property type="entry name" value="LpxC"/>
    <property type="match status" value="1"/>
</dbReference>
<dbReference type="GO" id="GO:0016020">
    <property type="term" value="C:membrane"/>
    <property type="evidence" value="ECO:0007669"/>
    <property type="project" value="GOC"/>
</dbReference>
<evidence type="ECO:0000256" key="8">
    <source>
        <dbReference type="ARBA" id="ARBA00022801"/>
    </source>
</evidence>
<evidence type="ECO:0000256" key="10">
    <source>
        <dbReference type="ARBA" id="ARBA00023098"/>
    </source>
</evidence>
<dbReference type="UniPathway" id="UPA00359">
    <property type="reaction ID" value="UER00478"/>
</dbReference>
<name>A0A1W1H7D5_9BACT</name>
<keyword evidence="14" id="KW-1185">Reference proteome</keyword>
<keyword evidence="7 12" id="KW-0479">Metal-binding</keyword>
<gene>
    <name evidence="12 13" type="primary">lpxC</name>
    <name evidence="13" type="ORF">MTBBW1_1300028</name>
</gene>
<dbReference type="PANTHER" id="PTHR33694:SF1">
    <property type="entry name" value="UDP-3-O-ACYL-N-ACETYLGLUCOSAMINE DEACETYLASE 1, MITOCHONDRIAL-RELATED"/>
    <property type="match status" value="1"/>
</dbReference>
<evidence type="ECO:0000256" key="9">
    <source>
        <dbReference type="ARBA" id="ARBA00022833"/>
    </source>
</evidence>
<evidence type="ECO:0000313" key="14">
    <source>
        <dbReference type="Proteomes" id="UP000191931"/>
    </source>
</evidence>
<evidence type="ECO:0000256" key="7">
    <source>
        <dbReference type="ARBA" id="ARBA00022723"/>
    </source>
</evidence>
<evidence type="ECO:0000256" key="2">
    <source>
        <dbReference type="ARBA" id="ARBA00002923"/>
    </source>
</evidence>
<feature type="binding site" evidence="12">
    <location>
        <position position="116"/>
    </location>
    <ligand>
        <name>Zn(2+)</name>
        <dbReference type="ChEBI" id="CHEBI:29105"/>
    </ligand>
</feature>
<dbReference type="InterPro" id="IPR020568">
    <property type="entry name" value="Ribosomal_Su5_D2-typ_SF"/>
</dbReference>
<accession>A0A1W1H7D5</accession>
<dbReference type="GO" id="GO:0103117">
    <property type="term" value="F:UDP-3-O-acyl-N-acetylglucosamine deacetylase activity"/>
    <property type="evidence" value="ECO:0007669"/>
    <property type="project" value="UniProtKB-UniRule"/>
</dbReference>